<evidence type="ECO:0000256" key="3">
    <source>
        <dbReference type="ARBA" id="ARBA00022490"/>
    </source>
</evidence>
<evidence type="ECO:0000256" key="9">
    <source>
        <dbReference type="SAM" id="MobiDB-lite"/>
    </source>
</evidence>
<evidence type="ECO:0000256" key="10">
    <source>
        <dbReference type="SAM" id="SignalP"/>
    </source>
</evidence>
<dbReference type="Proteomes" id="UP000275408">
    <property type="component" value="Unassembled WGS sequence"/>
</dbReference>
<evidence type="ECO:0000256" key="8">
    <source>
        <dbReference type="PROSITE-ProRule" id="PRU00723"/>
    </source>
</evidence>
<dbReference type="OrthoDB" id="20534at2759"/>
<evidence type="ECO:0000256" key="6">
    <source>
        <dbReference type="ARBA" id="ARBA00022771"/>
    </source>
</evidence>
<evidence type="ECO:0000259" key="12">
    <source>
        <dbReference type="PROSITE" id="PS50103"/>
    </source>
</evidence>
<feature type="zinc finger region" description="C3H1-type" evidence="8">
    <location>
        <begin position="265"/>
        <end position="299"/>
    </location>
</feature>
<organism evidence="13 14">
    <name type="scientific">Pocillopora damicornis</name>
    <name type="common">Cauliflower coral</name>
    <name type="synonym">Millepora damicornis</name>
    <dbReference type="NCBI Taxonomy" id="46731"/>
    <lineage>
        <taxon>Eukaryota</taxon>
        <taxon>Metazoa</taxon>
        <taxon>Cnidaria</taxon>
        <taxon>Anthozoa</taxon>
        <taxon>Hexacorallia</taxon>
        <taxon>Scleractinia</taxon>
        <taxon>Astrocoeniina</taxon>
        <taxon>Pocilloporidae</taxon>
        <taxon>Pocillopora</taxon>
    </lineage>
</organism>
<dbReference type="PROSITE" id="PS50103">
    <property type="entry name" value="ZF_C3H1"/>
    <property type="match status" value="4"/>
</dbReference>
<dbReference type="SMART" id="SM00356">
    <property type="entry name" value="ZnF_C3H1"/>
    <property type="match status" value="5"/>
</dbReference>
<evidence type="ECO:0000259" key="11">
    <source>
        <dbReference type="PROSITE" id="PS50089"/>
    </source>
</evidence>
<feature type="region of interest" description="Disordered" evidence="9">
    <location>
        <begin position="415"/>
        <end position="461"/>
    </location>
</feature>
<proteinExistence type="inferred from homology"/>
<dbReference type="PANTHER" id="PTHR14493">
    <property type="entry name" value="UNKEMPT FAMILY MEMBER"/>
    <property type="match status" value="1"/>
</dbReference>
<dbReference type="InterPro" id="IPR040594">
    <property type="entry name" value="UNK_Znf_1"/>
</dbReference>
<dbReference type="InterPro" id="IPR013083">
    <property type="entry name" value="Znf_RING/FYVE/PHD"/>
</dbReference>
<comment type="caution">
    <text evidence="13">The sequence shown here is derived from an EMBL/GenBank/DDBJ whole genome shotgun (WGS) entry which is preliminary data.</text>
</comment>
<feature type="compositionally biased region" description="Low complexity" evidence="9">
    <location>
        <begin position="493"/>
        <end position="513"/>
    </location>
</feature>
<dbReference type="Pfam" id="PF00642">
    <property type="entry name" value="zf-CCCH"/>
    <property type="match status" value="1"/>
</dbReference>
<comment type="subcellular location">
    <subcellularLocation>
        <location evidence="1">Cytoplasm</location>
    </subcellularLocation>
</comment>
<dbReference type="AlphaFoldDB" id="A0A3M6TXR5"/>
<evidence type="ECO:0000256" key="4">
    <source>
        <dbReference type="ARBA" id="ARBA00022723"/>
    </source>
</evidence>
<feature type="non-terminal residue" evidence="13">
    <location>
        <position position="1"/>
    </location>
</feature>
<feature type="region of interest" description="Disordered" evidence="9">
    <location>
        <begin position="578"/>
        <end position="616"/>
    </location>
</feature>
<comment type="similarity">
    <text evidence="2">Belongs to the unkempt family.</text>
</comment>
<dbReference type="STRING" id="46731.A0A3M6TXR5"/>
<feature type="compositionally biased region" description="Low complexity" evidence="9">
    <location>
        <begin position="651"/>
        <end position="665"/>
    </location>
</feature>
<dbReference type="SUPFAM" id="SSF90229">
    <property type="entry name" value="CCCH zinc finger"/>
    <property type="match status" value="1"/>
</dbReference>
<feature type="zinc finger region" description="C3H1-type" evidence="8">
    <location>
        <begin position="307"/>
        <end position="335"/>
    </location>
</feature>
<feature type="domain" description="C3H1-type" evidence="12">
    <location>
        <begin position="265"/>
        <end position="299"/>
    </location>
</feature>
<keyword evidence="10" id="KW-0732">Signal</keyword>
<feature type="compositionally biased region" description="Low complexity" evidence="9">
    <location>
        <begin position="415"/>
        <end position="434"/>
    </location>
</feature>
<feature type="compositionally biased region" description="Basic and acidic residues" evidence="9">
    <location>
        <begin position="443"/>
        <end position="459"/>
    </location>
</feature>
<feature type="compositionally biased region" description="Polar residues" evidence="9">
    <location>
        <begin position="600"/>
        <end position="615"/>
    </location>
</feature>
<feature type="domain" description="C3H1-type" evidence="12">
    <location>
        <begin position="111"/>
        <end position="140"/>
    </location>
</feature>
<keyword evidence="14" id="KW-1185">Reference proteome</keyword>
<dbReference type="EMBL" id="RCHS01002732">
    <property type="protein sequence ID" value="RMX46088.1"/>
    <property type="molecule type" value="Genomic_DNA"/>
</dbReference>
<evidence type="ECO:0000256" key="7">
    <source>
        <dbReference type="ARBA" id="ARBA00022833"/>
    </source>
</evidence>
<dbReference type="InterPro" id="IPR045234">
    <property type="entry name" value="Unkempt-like"/>
</dbReference>
<dbReference type="Pfam" id="PF18384">
    <property type="entry name" value="zf_CCCH_5"/>
    <property type="match status" value="1"/>
</dbReference>
<dbReference type="InterPro" id="IPR057295">
    <property type="entry name" value="UNK_Znf_4"/>
</dbReference>
<dbReference type="PANTHER" id="PTHR14493:SF50">
    <property type="entry name" value="RING FINGER PROTEIN UNKEMPT"/>
    <property type="match status" value="1"/>
</dbReference>
<feature type="region of interest" description="Disordered" evidence="9">
    <location>
        <begin position="486"/>
        <end position="513"/>
    </location>
</feature>
<accession>A0A3M6TXR5</accession>
<evidence type="ECO:0000313" key="13">
    <source>
        <dbReference type="EMBL" id="RMX46088.1"/>
    </source>
</evidence>
<sequence>RVVPMMHWFVYVVMRARLVFSRPQNNMSSSDPVMTSSSTIISSENKLAALSQTQPEKPFHYTYLKEFRVEQCPLFLQHKCTAHRPFTCFHWHFMNQRRRRPKKKRDGTFNYSPDVYCTQYDETSGICPSGDDCPYLHRVAGDVERRYHLRYYKTATCVHETDTRGYCVKNGPHCAFAHGPLDLRQPVYDIRELQAIEKEETEVGQAGIENNKAVLEDPRWQDTNYVLSSYKTEPCKKPPRLCRQGYACPHYHNSRDRRRSPRKFRYRSTPCPHVKHGDEWGEPTNCESGDGCPYCHTRTEQQFHPEIYKSTKCNDMQQTGYCPRGPFCAFAHVDQDTVTTKEANGEQGFSQHICKLSVPDLHKFGGYWLENNALVSNSILFMITSQFYSMPPSPLSPVDNGVGFIASLSQTISKPTRSMSTSSGGSYSSEPSTPCSLYPKAPGSERSERSGSREDEHQASRKTAFIRKQLLSIENDPTLDDIEKARRKQNVVSTRQSFSMASSASSNLSSVSASAPPFYPAADTVESVVESALDDLNLDDFDVTELEKELNNASPVSSTIGDSLSALNINPMCSAPVTIPGADTGPGSPQPFTQSPTSPLGQFSSSYGSTSQLISGQKGCNPYRASPLVRGSSLHSSVLDPLTAQLHSPKSIGSPQLSSPLGLSNSSSEIQRLSEELMAARTKLASWEESWAQAKQACDAWKKEAEESAKKAKEAEQGKVEAIMKKEEIESQVVSLRKEMEEIKGGPHLHTLNTVDDVGELPLLEMRQIHRQLSSDLEKLNQVGSDINNWKVGAEFLTELVYFPLQVMYRKVALICSLCEEQQRCIMTAPCSHCTMCEACASQRLECPVCLVQITQKTLINIPI</sequence>
<dbReference type="GO" id="GO:0008270">
    <property type="term" value="F:zinc ion binding"/>
    <property type="evidence" value="ECO:0007669"/>
    <property type="project" value="UniProtKB-KW"/>
</dbReference>
<feature type="zinc finger region" description="C3H1-type" evidence="8">
    <location>
        <begin position="111"/>
        <end position="140"/>
    </location>
</feature>
<dbReference type="InterPro" id="IPR000571">
    <property type="entry name" value="Znf_CCCH"/>
</dbReference>
<dbReference type="Gene3D" id="4.10.1000.10">
    <property type="entry name" value="Zinc finger, CCCH-type"/>
    <property type="match status" value="2"/>
</dbReference>
<dbReference type="Pfam" id="PF25427">
    <property type="entry name" value="zf-CCCH_UNK"/>
    <property type="match status" value="1"/>
</dbReference>
<protein>
    <recommendedName>
        <fullName evidence="15">RING-type E3 ubiquitin transferase</fullName>
    </recommendedName>
</protein>
<feature type="domain" description="C3H1-type" evidence="12">
    <location>
        <begin position="307"/>
        <end position="335"/>
    </location>
</feature>
<dbReference type="PROSITE" id="PS50089">
    <property type="entry name" value="ZF_RING_2"/>
    <property type="match status" value="1"/>
</dbReference>
<dbReference type="InterPro" id="IPR057296">
    <property type="entry name" value="UNK_Znf_5"/>
</dbReference>
<evidence type="ECO:0000313" key="14">
    <source>
        <dbReference type="Proteomes" id="UP000275408"/>
    </source>
</evidence>
<keyword evidence="4 8" id="KW-0479">Metal-binding</keyword>
<feature type="zinc finger region" description="C3H1-type" evidence="8">
    <location>
        <begin position="151"/>
        <end position="181"/>
    </location>
</feature>
<feature type="chain" id="PRO_5018244024" description="RING-type E3 ubiquitin transferase" evidence="10">
    <location>
        <begin position="22"/>
        <end position="864"/>
    </location>
</feature>
<evidence type="ECO:0000256" key="5">
    <source>
        <dbReference type="ARBA" id="ARBA00022737"/>
    </source>
</evidence>
<feature type="domain" description="C3H1-type" evidence="12">
    <location>
        <begin position="151"/>
        <end position="181"/>
    </location>
</feature>
<keyword evidence="3" id="KW-0963">Cytoplasm</keyword>
<evidence type="ECO:0000256" key="1">
    <source>
        <dbReference type="ARBA" id="ARBA00004496"/>
    </source>
</evidence>
<keyword evidence="6 8" id="KW-0863">Zinc-finger</keyword>
<feature type="region of interest" description="Disordered" evidence="9">
    <location>
        <begin position="646"/>
        <end position="665"/>
    </location>
</feature>
<feature type="domain" description="RING-type" evidence="11">
    <location>
        <begin position="816"/>
        <end position="850"/>
    </location>
</feature>
<dbReference type="InterPro" id="IPR001841">
    <property type="entry name" value="Znf_RING"/>
</dbReference>
<evidence type="ECO:0000256" key="2">
    <source>
        <dbReference type="ARBA" id="ARBA00008808"/>
    </source>
</evidence>
<dbReference type="InterPro" id="IPR036855">
    <property type="entry name" value="Znf_CCCH_sf"/>
</dbReference>
<feature type="signal peptide" evidence="10">
    <location>
        <begin position="1"/>
        <end position="21"/>
    </location>
</feature>
<gene>
    <name evidence="13" type="ORF">pdam_00009385</name>
</gene>
<keyword evidence="7 8" id="KW-0862">Zinc</keyword>
<keyword evidence="5" id="KW-0677">Repeat</keyword>
<name>A0A3M6TXR5_POCDA</name>
<dbReference type="GO" id="GO:0005737">
    <property type="term" value="C:cytoplasm"/>
    <property type="evidence" value="ECO:0007669"/>
    <property type="project" value="UniProtKB-SubCell"/>
</dbReference>
<reference evidence="13 14" key="1">
    <citation type="journal article" date="2018" name="Sci. Rep.">
        <title>Comparative analysis of the Pocillopora damicornis genome highlights role of immune system in coral evolution.</title>
        <authorList>
            <person name="Cunning R."/>
            <person name="Bay R.A."/>
            <person name="Gillette P."/>
            <person name="Baker A.C."/>
            <person name="Traylor-Knowles N."/>
        </authorList>
    </citation>
    <scope>NUCLEOTIDE SEQUENCE [LARGE SCALE GENOMIC DNA]</scope>
    <source>
        <strain evidence="13">RSMAS</strain>
        <tissue evidence="13">Whole animal</tissue>
    </source>
</reference>
<dbReference type="Gene3D" id="3.30.40.10">
    <property type="entry name" value="Zinc/RING finger domain, C3HC4 (zinc finger)"/>
    <property type="match status" value="1"/>
</dbReference>
<feature type="compositionally biased region" description="Low complexity" evidence="9">
    <location>
        <begin position="585"/>
        <end position="599"/>
    </location>
</feature>
<dbReference type="Pfam" id="PF23261">
    <property type="entry name" value="zf-CCCH_11"/>
    <property type="match status" value="1"/>
</dbReference>
<dbReference type="Pfam" id="PF23035">
    <property type="entry name" value="zf-CCCH_UNK-like_4th"/>
    <property type="match status" value="1"/>
</dbReference>
<evidence type="ECO:0008006" key="15">
    <source>
        <dbReference type="Google" id="ProtNLM"/>
    </source>
</evidence>